<comment type="caution">
    <text evidence="3">The sequence shown here is derived from an EMBL/GenBank/DDBJ whole genome shotgun (WGS) entry which is preliminary data.</text>
</comment>
<protein>
    <recommendedName>
        <fullName evidence="2">Gingipain domain-containing protein</fullName>
    </recommendedName>
</protein>
<name>A0A538TBC5_UNCEI</name>
<evidence type="ECO:0000256" key="1">
    <source>
        <dbReference type="ARBA" id="ARBA00022729"/>
    </source>
</evidence>
<accession>A0A538TBC5</accession>
<dbReference type="EMBL" id="VBOV01000060">
    <property type="protein sequence ID" value="TMQ60943.1"/>
    <property type="molecule type" value="Genomic_DNA"/>
</dbReference>
<reference evidence="3 4" key="1">
    <citation type="journal article" date="2019" name="Nat. Microbiol.">
        <title>Mediterranean grassland soil C-N compound turnover is dependent on rainfall and depth, and is mediated by genomically divergent microorganisms.</title>
        <authorList>
            <person name="Diamond S."/>
            <person name="Andeer P.F."/>
            <person name="Li Z."/>
            <person name="Crits-Christoph A."/>
            <person name="Burstein D."/>
            <person name="Anantharaman K."/>
            <person name="Lane K.R."/>
            <person name="Thomas B.C."/>
            <person name="Pan C."/>
            <person name="Northen T.R."/>
            <person name="Banfield J.F."/>
        </authorList>
    </citation>
    <scope>NUCLEOTIDE SEQUENCE [LARGE SCALE GENOMIC DNA]</scope>
    <source>
        <strain evidence="3">WS_5</strain>
    </source>
</reference>
<proteinExistence type="predicted"/>
<dbReference type="Gene3D" id="2.60.40.10">
    <property type="entry name" value="Immunoglobulins"/>
    <property type="match status" value="1"/>
</dbReference>
<organism evidence="3 4">
    <name type="scientific">Eiseniibacteriota bacterium</name>
    <dbReference type="NCBI Taxonomy" id="2212470"/>
    <lineage>
        <taxon>Bacteria</taxon>
        <taxon>Candidatus Eiseniibacteriota</taxon>
    </lineage>
</organism>
<keyword evidence="1" id="KW-0732">Signal</keyword>
<dbReference type="Pfam" id="PF01364">
    <property type="entry name" value="Peptidase_C25"/>
    <property type="match status" value="1"/>
</dbReference>
<gene>
    <name evidence="3" type="ORF">E6K75_02365</name>
</gene>
<evidence type="ECO:0000313" key="4">
    <source>
        <dbReference type="Proteomes" id="UP000320913"/>
    </source>
</evidence>
<dbReference type="GO" id="GO:0008234">
    <property type="term" value="F:cysteine-type peptidase activity"/>
    <property type="evidence" value="ECO:0007669"/>
    <property type="project" value="InterPro"/>
</dbReference>
<dbReference type="GO" id="GO:0006508">
    <property type="term" value="P:proteolysis"/>
    <property type="evidence" value="ECO:0007669"/>
    <property type="project" value="InterPro"/>
</dbReference>
<dbReference type="AlphaFoldDB" id="A0A538TBC5"/>
<dbReference type="InterPro" id="IPR029031">
    <property type="entry name" value="Gingipain_N_sf"/>
</dbReference>
<evidence type="ECO:0000259" key="2">
    <source>
        <dbReference type="Pfam" id="PF01364"/>
    </source>
</evidence>
<feature type="domain" description="Gingipain" evidence="2">
    <location>
        <begin position="53"/>
        <end position="413"/>
    </location>
</feature>
<dbReference type="Proteomes" id="UP000320913">
    <property type="component" value="Unassembled WGS sequence"/>
</dbReference>
<feature type="non-terminal residue" evidence="3">
    <location>
        <position position="783"/>
    </location>
</feature>
<dbReference type="InterPro" id="IPR001769">
    <property type="entry name" value="Gingipain"/>
</dbReference>
<dbReference type="SUPFAM" id="SSF52129">
    <property type="entry name" value="Caspase-like"/>
    <property type="match status" value="1"/>
</dbReference>
<dbReference type="Gene3D" id="3.40.50.1460">
    <property type="match status" value="1"/>
</dbReference>
<dbReference type="Gene3D" id="3.40.50.10390">
    <property type="entry name" value="Gingipain r, domain 1"/>
    <property type="match status" value="1"/>
</dbReference>
<sequence>MILLAVGLTAFAASTARGQLPPRTHRTRADPRRAAPFLPAVQPSGLGSPVDCVIVTPDSLADIYQRLADYQTRVGIATVVRNLSTVRAADPRSNDVAQAVRSFLKAAHDLWGIRWAVLAGDHEAIPMRYARVLFSETTDIPSDAYYSDLDGTWDGNGNGIYGEVGDSLDMNPDIAVGRLSATTRADAQVLVAKAIHYATSPAAGALTKELILAEVLFPTDWQPGQLVSVDGAISAESLKVRAPSCTAVDRYYENYTRYPGSLALTKPAALSALGRGYGIVHHIGHGARSQLSIGNQVINLSELATLANGDSVGLWISSNCASAAADYECVGEEVVRNPSGGALAYVGATRDAWPGIDYEISTALMDRLQHGPATTLGEALEDSRATLLPLARAETQERWGYFETILLGSPALPIWSCAPGALAVTRPSSVALSAPSFSVTVLASGAPAESALVVAWKQGEEYRVAFTDAAGHATVPFHPGSTGKFSFAVTVPGNLPFLDSLTVTADAPAHFALRSFGVRDSIGGDGDRVADAGETFALAGSVKNAGTAASSGGISIAVLALTPGLSVTQGLARLPALAAGAEGVLPDSLRVRALAIPGTARAEGLRVIVTDAARSDTTDVPLAVSAAALLLAANGFDDSPAAGGNGNGILDPNETVRYRFTIADEGSGLGRGISVHLRNPGAAVTILDSTATLGDLQPGSTATTVALRVRAGSSVPAGALFQVRADDAYFHSWSFAVDAVRPGTPANLRTVIPGFDRITIGWDAVSASDVAGYRVYRAPDDGS</sequence>
<dbReference type="InterPro" id="IPR029030">
    <property type="entry name" value="Caspase-like_dom_sf"/>
</dbReference>
<evidence type="ECO:0000313" key="3">
    <source>
        <dbReference type="EMBL" id="TMQ60943.1"/>
    </source>
</evidence>
<dbReference type="InterPro" id="IPR013783">
    <property type="entry name" value="Ig-like_fold"/>
</dbReference>